<evidence type="ECO:0000313" key="3">
    <source>
        <dbReference type="Proteomes" id="UP000630149"/>
    </source>
</evidence>
<dbReference type="Proteomes" id="UP000630149">
    <property type="component" value="Unassembled WGS sequence"/>
</dbReference>
<dbReference type="RefSeq" id="WP_131775734.1">
    <property type="nucleotide sequence ID" value="NZ_BMOB01000002.1"/>
</dbReference>
<dbReference type="EMBL" id="BMOB01000002">
    <property type="protein sequence ID" value="GGI81568.1"/>
    <property type="molecule type" value="Genomic_DNA"/>
</dbReference>
<dbReference type="OrthoDB" id="5651111at2"/>
<feature type="chain" id="PRO_5036788254" description="DUF541 domain-containing protein" evidence="1">
    <location>
        <begin position="20"/>
        <end position="231"/>
    </location>
</feature>
<comment type="caution">
    <text evidence="2">The sequence shown here is derived from an EMBL/GenBank/DDBJ whole genome shotgun (WGS) entry which is preliminary data.</text>
</comment>
<keyword evidence="3" id="KW-1185">Reference proteome</keyword>
<evidence type="ECO:0000313" key="2">
    <source>
        <dbReference type="EMBL" id="GGI81568.1"/>
    </source>
</evidence>
<dbReference type="AlphaFoldDB" id="A0A917JQA8"/>
<organism evidence="2 3">
    <name type="scientific">Legionella impletisoli</name>
    <dbReference type="NCBI Taxonomy" id="343510"/>
    <lineage>
        <taxon>Bacteria</taxon>
        <taxon>Pseudomonadati</taxon>
        <taxon>Pseudomonadota</taxon>
        <taxon>Gammaproteobacteria</taxon>
        <taxon>Legionellales</taxon>
        <taxon>Legionellaceae</taxon>
        <taxon>Legionella</taxon>
    </lineage>
</organism>
<keyword evidence="1" id="KW-0732">Signal</keyword>
<protein>
    <recommendedName>
        <fullName evidence="4">DUF541 domain-containing protein</fullName>
    </recommendedName>
</protein>
<feature type="signal peptide" evidence="1">
    <location>
        <begin position="1"/>
        <end position="19"/>
    </location>
</feature>
<name>A0A917JQA8_9GAMM</name>
<proteinExistence type="predicted"/>
<gene>
    <name evidence="2" type="ORF">GCM10007966_07560</name>
</gene>
<evidence type="ECO:0008006" key="4">
    <source>
        <dbReference type="Google" id="ProtNLM"/>
    </source>
</evidence>
<reference evidence="2" key="2">
    <citation type="submission" date="2020-09" db="EMBL/GenBank/DDBJ databases">
        <authorList>
            <person name="Sun Q."/>
            <person name="Ohkuma M."/>
        </authorList>
    </citation>
    <scope>NUCLEOTIDE SEQUENCE</scope>
    <source>
        <strain evidence="2">JCM 13919</strain>
    </source>
</reference>
<accession>A0A917JQA8</accession>
<evidence type="ECO:0000256" key="1">
    <source>
        <dbReference type="SAM" id="SignalP"/>
    </source>
</evidence>
<sequence>MKKRATLFAMIFLSSMGFADSPPSELVLDKVGFQMTARQWVTTKSALVNVTINATLTNTDLIKARAEITNSLDKIAPGEWHLVQFDRSQDSSGLEKLTVLARARVEQNALPNVYKNAKTVSKPGMNYEISSIEFKPSLEEVQDVKNQLRQALYQQANQELSRLNKVYSGQSYSLHQLIFVEGDREPPPQAFKTRELVNTMAMPANVPDVAVSNELTMTAVVQAASNRKQEN</sequence>
<reference evidence="2" key="1">
    <citation type="journal article" date="2014" name="Int. J. Syst. Evol. Microbiol.">
        <title>Complete genome sequence of Corynebacterium casei LMG S-19264T (=DSM 44701T), isolated from a smear-ripened cheese.</title>
        <authorList>
            <consortium name="US DOE Joint Genome Institute (JGI-PGF)"/>
            <person name="Walter F."/>
            <person name="Albersmeier A."/>
            <person name="Kalinowski J."/>
            <person name="Ruckert C."/>
        </authorList>
    </citation>
    <scope>NUCLEOTIDE SEQUENCE</scope>
    <source>
        <strain evidence="2">JCM 13919</strain>
    </source>
</reference>